<feature type="transmembrane region" description="Helical" evidence="1">
    <location>
        <begin position="38"/>
        <end position="55"/>
    </location>
</feature>
<dbReference type="Pfam" id="PF06037">
    <property type="entry name" value="DUF922"/>
    <property type="match status" value="1"/>
</dbReference>
<keyword evidence="3" id="KW-1185">Reference proteome</keyword>
<evidence type="ECO:0000313" key="3">
    <source>
        <dbReference type="Proteomes" id="UP000321039"/>
    </source>
</evidence>
<reference evidence="2 3" key="1">
    <citation type="submission" date="2019-08" db="EMBL/GenBank/DDBJ databases">
        <title>Parahaliea maris sp. nov., isolated from the surface seawater.</title>
        <authorList>
            <person name="Liu Y."/>
        </authorList>
    </citation>
    <scope>NUCLEOTIDE SEQUENCE [LARGE SCALE GENOMIC DNA]</scope>
    <source>
        <strain evidence="2 3">HSLHS9</strain>
    </source>
</reference>
<dbReference type="EMBL" id="VRZA01000002">
    <property type="protein sequence ID" value="TXS95266.1"/>
    <property type="molecule type" value="Genomic_DNA"/>
</dbReference>
<dbReference type="Proteomes" id="UP000321039">
    <property type="component" value="Unassembled WGS sequence"/>
</dbReference>
<protein>
    <submittedName>
        <fullName evidence="2">DUF922 domain-containing protein</fullName>
    </submittedName>
</protein>
<gene>
    <name evidence="2" type="ORF">FV139_05045</name>
</gene>
<dbReference type="InterPro" id="IPR010321">
    <property type="entry name" value="DUF922"/>
</dbReference>
<evidence type="ECO:0000256" key="1">
    <source>
        <dbReference type="SAM" id="Phobius"/>
    </source>
</evidence>
<comment type="caution">
    <text evidence="2">The sequence shown here is derived from an EMBL/GenBank/DDBJ whole genome shotgun (WGS) entry which is preliminary data.</text>
</comment>
<keyword evidence="1" id="KW-0472">Membrane</keyword>
<name>A0A5C9A3H9_9GAMM</name>
<sequence length="346" mass="37574">MSKSVRGDRFQPGPRTCPSCAISRAYTVTRSRNEKAKVLRYVLIAAFLTLGGATGCKIQVVAPLGADVVSSSGAFDCRAGTTCTVVVDHPYYYEAFSVEPKPGYAFTTFLEGQGRFCGGSEKPVCGPLNTRGFPGNEGLSALLGQDDEFFLEPEVVADGTLPVDDSSTLKVTLRESVNLDHYPIHGDSVETIQASLYSQDNPFYNAEPVGSGIQVGITQPGYDYSFSAERLQPGSSNCRFAALTIDATITIVMPGLQQRHTLPANLQARWDEFYLALLAHEGGHANFVRDSFEEIVAFFESRGQFSCDTISEEVDAVLEQAAAGYDQRSFDYDVETNHGVFQGVVF</sequence>
<evidence type="ECO:0000313" key="2">
    <source>
        <dbReference type="EMBL" id="TXS95266.1"/>
    </source>
</evidence>
<dbReference type="AlphaFoldDB" id="A0A5C9A3H9"/>
<proteinExistence type="predicted"/>
<keyword evidence="1" id="KW-1133">Transmembrane helix</keyword>
<accession>A0A5C9A3H9</accession>
<organism evidence="2 3">
    <name type="scientific">Parahaliea maris</name>
    <dbReference type="NCBI Taxonomy" id="2716870"/>
    <lineage>
        <taxon>Bacteria</taxon>
        <taxon>Pseudomonadati</taxon>
        <taxon>Pseudomonadota</taxon>
        <taxon>Gammaproteobacteria</taxon>
        <taxon>Cellvibrionales</taxon>
        <taxon>Halieaceae</taxon>
        <taxon>Parahaliea</taxon>
    </lineage>
</organism>
<keyword evidence="1" id="KW-0812">Transmembrane</keyword>